<feature type="compositionally biased region" description="Basic and acidic residues" evidence="1">
    <location>
        <begin position="528"/>
        <end position="548"/>
    </location>
</feature>
<dbReference type="Pfam" id="PF01426">
    <property type="entry name" value="BAH"/>
    <property type="match status" value="1"/>
</dbReference>
<accession>A0AAV6XSA6</accession>
<feature type="region of interest" description="Disordered" evidence="1">
    <location>
        <begin position="484"/>
        <end position="557"/>
    </location>
</feature>
<dbReference type="InterPro" id="IPR043151">
    <property type="entry name" value="BAH_sf"/>
</dbReference>
<organism evidence="3 4">
    <name type="scientific">Buddleja alternifolia</name>
    <dbReference type="NCBI Taxonomy" id="168488"/>
    <lineage>
        <taxon>Eukaryota</taxon>
        <taxon>Viridiplantae</taxon>
        <taxon>Streptophyta</taxon>
        <taxon>Embryophyta</taxon>
        <taxon>Tracheophyta</taxon>
        <taxon>Spermatophyta</taxon>
        <taxon>Magnoliopsida</taxon>
        <taxon>eudicotyledons</taxon>
        <taxon>Gunneridae</taxon>
        <taxon>Pentapetalae</taxon>
        <taxon>asterids</taxon>
        <taxon>lamiids</taxon>
        <taxon>Lamiales</taxon>
        <taxon>Scrophulariaceae</taxon>
        <taxon>Buddlejeae</taxon>
        <taxon>Buddleja</taxon>
    </lineage>
</organism>
<dbReference type="InterPro" id="IPR008395">
    <property type="entry name" value="Agenet-like_dom"/>
</dbReference>
<dbReference type="EMBL" id="WHWC01000003">
    <property type="protein sequence ID" value="KAG8385859.1"/>
    <property type="molecule type" value="Genomic_DNA"/>
</dbReference>
<dbReference type="Gene3D" id="2.30.30.490">
    <property type="match status" value="1"/>
</dbReference>
<dbReference type="InterPro" id="IPR001025">
    <property type="entry name" value="BAH_dom"/>
</dbReference>
<evidence type="ECO:0000313" key="3">
    <source>
        <dbReference type="EMBL" id="KAG8385859.1"/>
    </source>
</evidence>
<feature type="compositionally biased region" description="Basic and acidic residues" evidence="1">
    <location>
        <begin position="289"/>
        <end position="299"/>
    </location>
</feature>
<dbReference type="Pfam" id="PF05641">
    <property type="entry name" value="Agenet"/>
    <property type="match status" value="1"/>
</dbReference>
<feature type="region of interest" description="Disordered" evidence="1">
    <location>
        <begin position="260"/>
        <end position="317"/>
    </location>
</feature>
<dbReference type="SMART" id="SM00743">
    <property type="entry name" value="Agenet"/>
    <property type="match status" value="1"/>
</dbReference>
<name>A0AAV6XSA6_9LAMI</name>
<dbReference type="GO" id="GO:0003682">
    <property type="term" value="F:chromatin binding"/>
    <property type="evidence" value="ECO:0007669"/>
    <property type="project" value="InterPro"/>
</dbReference>
<evidence type="ECO:0000259" key="2">
    <source>
        <dbReference type="PROSITE" id="PS51038"/>
    </source>
</evidence>
<dbReference type="PROSITE" id="PS51038">
    <property type="entry name" value="BAH"/>
    <property type="match status" value="1"/>
</dbReference>
<dbReference type="SMART" id="SM00439">
    <property type="entry name" value="BAH"/>
    <property type="match status" value="1"/>
</dbReference>
<reference evidence="3" key="1">
    <citation type="submission" date="2019-10" db="EMBL/GenBank/DDBJ databases">
        <authorList>
            <person name="Zhang R."/>
            <person name="Pan Y."/>
            <person name="Wang J."/>
            <person name="Ma R."/>
            <person name="Yu S."/>
        </authorList>
    </citation>
    <scope>NUCLEOTIDE SEQUENCE</scope>
    <source>
        <strain evidence="3">LA-IB0</strain>
        <tissue evidence="3">Leaf</tissue>
    </source>
</reference>
<dbReference type="Proteomes" id="UP000826271">
    <property type="component" value="Unassembled WGS sequence"/>
</dbReference>
<dbReference type="AlphaFoldDB" id="A0AAV6XSA6"/>
<dbReference type="InterPro" id="IPR014002">
    <property type="entry name" value="Agenet_dom_plant"/>
</dbReference>
<evidence type="ECO:0000313" key="4">
    <source>
        <dbReference type="Proteomes" id="UP000826271"/>
    </source>
</evidence>
<dbReference type="PANTHER" id="PTHR31917:SF3">
    <property type="entry name" value="BROMO ADJACENT-LIKE DOMAIN PROTEIN"/>
    <property type="match status" value="1"/>
</dbReference>
<comment type="caution">
    <text evidence="3">The sequence shown here is derived from an EMBL/GenBank/DDBJ whole genome shotgun (WGS) entry which is preliminary data.</text>
</comment>
<evidence type="ECO:0000256" key="1">
    <source>
        <dbReference type="SAM" id="MobiDB-lite"/>
    </source>
</evidence>
<keyword evidence="4" id="KW-1185">Reference proteome</keyword>
<gene>
    <name evidence="3" type="ORF">BUALT_Bualt03G0089000</name>
</gene>
<sequence length="574" mass="64409">MTYSVTEDFLRVFGSTSTVHAGTRWKSRKHVIGCLKSLVKGGGPIFDNSIIETTPHLKVLMAMMTRFSKRKNLQDEQIQGSSTQQEENNLDIVWLGDAWICPKQLSHYSAFVRDKSKIPVYSFVWIMSEGNSDYFGYIEDMYENQQGDKMVKVRWIVHHEEIEGQIHNLCPELREVFITPSEQEISAECIDGIAAILTPSDFKKCVRVLPKDVGLECFMCHREFKNNEVNPFSLSRLRGYSTQLILCTLKCEVNRRSKKRGNSTLSGERAGIKISDNPVAKGGPSCQTEKNKLPGEKPNENMSAAPAEQPQSEWSPNVNDNIELLSQDSGMRGCWLRCKILRSSPKLLRVQYYDIDDVDGPGKLEEWVPASRVADPDSVGVRCGGRLTVRPWPNWDSTNLRYEVGAAADAWWCDGWWEGVVLGRNSAGGSSFQVYFPGEHKFRTVERKNMRVSKDWVDNKWVSLKPKSDILAFLSELFNPTIRTPPPVPASQPNTSLPSTNREVPSSSVSRDDKGKLPSSSNPANQKGGDELNLKKKLIIRENEDSSRKSTGGAGKDCAKGEVQCILALDAQRK</sequence>
<proteinExistence type="predicted"/>
<protein>
    <recommendedName>
        <fullName evidence="2">BAH domain-containing protein</fullName>
    </recommendedName>
</protein>
<feature type="domain" description="BAH" evidence="2">
    <location>
        <begin position="116"/>
        <end position="235"/>
    </location>
</feature>
<feature type="compositionally biased region" description="Polar residues" evidence="1">
    <location>
        <begin position="491"/>
        <end position="509"/>
    </location>
</feature>
<dbReference type="PANTHER" id="PTHR31917">
    <property type="entry name" value="AGENET DOMAIN-CONTAINING PROTEIN-RELATED"/>
    <property type="match status" value="1"/>
</dbReference>